<evidence type="ECO:0000313" key="2">
    <source>
        <dbReference type="Proteomes" id="UP000244496"/>
    </source>
</evidence>
<dbReference type="GO" id="GO:0010411">
    <property type="term" value="P:xyloglucan metabolic process"/>
    <property type="evidence" value="ECO:0007669"/>
    <property type="project" value="TreeGrafter"/>
</dbReference>
<protein>
    <submittedName>
        <fullName evidence="1">Glycoside hydrolase</fullName>
    </submittedName>
</protein>
<dbReference type="PANTHER" id="PTHR43739:SF5">
    <property type="entry name" value="EXO-ALPHA-SIALIDASE"/>
    <property type="match status" value="1"/>
</dbReference>
<accession>A0A2S0UL64</accession>
<dbReference type="Proteomes" id="UP000244496">
    <property type="component" value="Chromosome"/>
</dbReference>
<keyword evidence="1" id="KW-0378">Hydrolase</keyword>
<evidence type="ECO:0000313" key="1">
    <source>
        <dbReference type="EMBL" id="AWB48569.1"/>
    </source>
</evidence>
<dbReference type="InterPro" id="IPR015943">
    <property type="entry name" value="WD40/YVTN_repeat-like_dom_sf"/>
</dbReference>
<dbReference type="SUPFAM" id="SSF110296">
    <property type="entry name" value="Oligoxyloglucan reducing end-specific cellobiohydrolase"/>
    <property type="match status" value="1"/>
</dbReference>
<dbReference type="EMBL" id="CP028918">
    <property type="protein sequence ID" value="AWB48569.1"/>
    <property type="molecule type" value="Genomic_DNA"/>
</dbReference>
<dbReference type="Gene3D" id="2.130.10.10">
    <property type="entry name" value="YVTN repeat-like/Quinoprotein amine dehydrogenase"/>
    <property type="match status" value="1"/>
</dbReference>
<dbReference type="InterPro" id="IPR052025">
    <property type="entry name" value="Xyloglucanase_GH74"/>
</dbReference>
<organism evidence="1 2">
    <name type="scientific">Paragemmobacter aquarius</name>
    <dbReference type="NCBI Taxonomy" id="2169400"/>
    <lineage>
        <taxon>Bacteria</taxon>
        <taxon>Pseudomonadati</taxon>
        <taxon>Pseudomonadota</taxon>
        <taxon>Alphaproteobacteria</taxon>
        <taxon>Rhodobacterales</taxon>
        <taxon>Paracoccaceae</taxon>
        <taxon>Paragemmobacter</taxon>
    </lineage>
</organism>
<dbReference type="PANTHER" id="PTHR43739">
    <property type="entry name" value="XYLOGLUCANASE (EUROFUNG)"/>
    <property type="match status" value="1"/>
</dbReference>
<dbReference type="KEGG" id="geh:HYN69_08655"/>
<dbReference type="AlphaFoldDB" id="A0A2S0UL64"/>
<proteinExistence type="predicted"/>
<gene>
    <name evidence="1" type="ORF">HYN69_08655</name>
</gene>
<dbReference type="OrthoDB" id="9764804at2"/>
<sequence>MQDVSLLVGTTKGAFVITGQRAEWSLRGPFCQGWPINHFISDGSTLWAAGGSDWHGAGVWRSTDQGESWQLAKLANGQGDAFLAEHPEIAAKIGMEPAPPAPFTGRLCAIWSLHKVGRTLYCGAKPATLLQSTDDGLTWSVVEGLSNHPSGPSWEPGAAGLTLHTILSDPDNPAHLWIGISAAGVFASEDGGASWDRRNRLANEWGQVSGGHSNDGCGHEVGYCVHNMALATGSDLIYQQNHHGVFRSPDGGRSWHDITAGLPSSFGFPVAVNPHDPAMIWTLPLNGDTKGRYPPDARALVWKSCDGGATWQGHGKGLPDRNCFFTVLRQAMATDRNSLSGLYFGTNSGSIFASHDEGETWQTAAQHLPTVLCVETVPDN</sequence>
<reference evidence="1 2" key="1">
    <citation type="submission" date="2018-04" db="EMBL/GenBank/DDBJ databases">
        <title>Genome sequencing of Gemmobacter.</title>
        <authorList>
            <person name="Yi H."/>
            <person name="Baek M.-G."/>
        </authorList>
    </citation>
    <scope>NUCLEOTIDE SEQUENCE [LARGE SCALE GENOMIC DNA]</scope>
    <source>
        <strain evidence="1 2">HYN0069</strain>
    </source>
</reference>
<keyword evidence="2" id="KW-1185">Reference proteome</keyword>
<dbReference type="CDD" id="cd15482">
    <property type="entry name" value="Sialidase_non-viral"/>
    <property type="match status" value="1"/>
</dbReference>
<dbReference type="GO" id="GO:0016787">
    <property type="term" value="F:hydrolase activity"/>
    <property type="evidence" value="ECO:0007669"/>
    <property type="project" value="UniProtKB-KW"/>
</dbReference>
<name>A0A2S0UL64_9RHOB</name>
<dbReference type="RefSeq" id="WP_108435388.1">
    <property type="nucleotide sequence ID" value="NZ_CP028918.1"/>
</dbReference>